<gene>
    <name evidence="1" type="ORF">CDL20_10810</name>
</gene>
<accession>A0A2N5PYG1</accession>
<keyword evidence="1" id="KW-0489">Methyltransferase</keyword>
<evidence type="ECO:0000313" key="2">
    <source>
        <dbReference type="Proteomes" id="UP000234840"/>
    </source>
</evidence>
<dbReference type="AlphaFoldDB" id="A0A2N5PYG1"/>
<reference evidence="1 2" key="1">
    <citation type="journal article" date="2017" name="Genome Med.">
        <title>A novel Ruminococcus gnavus clade enriched in inflammatory bowel disease patients.</title>
        <authorList>
            <person name="Hall A.B."/>
            <person name="Yassour M."/>
            <person name="Sauk J."/>
            <person name="Garner A."/>
            <person name="Jiang X."/>
            <person name="Arthur T."/>
            <person name="Lagoudas G.K."/>
            <person name="Vatanen T."/>
            <person name="Fornelos N."/>
            <person name="Wilson R."/>
            <person name="Bertha M."/>
            <person name="Cohen M."/>
            <person name="Garber J."/>
            <person name="Khalili H."/>
            <person name="Gevers D."/>
            <person name="Ananthakrishnan A.N."/>
            <person name="Kugathasan S."/>
            <person name="Lander E.S."/>
            <person name="Blainey P."/>
            <person name="Vlamakis H."/>
            <person name="Xavier R.J."/>
            <person name="Huttenhower C."/>
        </authorList>
    </citation>
    <scope>NUCLEOTIDE SEQUENCE [LARGE SCALE GENOMIC DNA]</scope>
    <source>
        <strain evidence="1 2">RJX1128</strain>
    </source>
</reference>
<protein>
    <submittedName>
        <fullName evidence="1">23S rRNA methyltransferase</fullName>
    </submittedName>
</protein>
<dbReference type="Proteomes" id="UP000234840">
    <property type="component" value="Unassembled WGS sequence"/>
</dbReference>
<dbReference type="GO" id="GO:0008168">
    <property type="term" value="F:methyltransferase activity"/>
    <property type="evidence" value="ECO:0007669"/>
    <property type="project" value="UniProtKB-KW"/>
</dbReference>
<organism evidence="1 2">
    <name type="scientific">Mediterraneibacter gnavus</name>
    <name type="common">Ruminococcus gnavus</name>
    <dbReference type="NCBI Taxonomy" id="33038"/>
    <lineage>
        <taxon>Bacteria</taxon>
        <taxon>Bacillati</taxon>
        <taxon>Bacillota</taxon>
        <taxon>Clostridia</taxon>
        <taxon>Lachnospirales</taxon>
        <taxon>Lachnospiraceae</taxon>
        <taxon>Mediterraneibacter</taxon>
    </lineage>
</organism>
<dbReference type="RefSeq" id="WP_101882671.1">
    <property type="nucleotide sequence ID" value="NZ_CAXSWW010000012.1"/>
</dbReference>
<comment type="caution">
    <text evidence="1">The sequence shown here is derived from an EMBL/GenBank/DDBJ whole genome shotgun (WGS) entry which is preliminary data.</text>
</comment>
<dbReference type="GO" id="GO:0032259">
    <property type="term" value="P:methylation"/>
    <property type="evidence" value="ECO:0007669"/>
    <property type="project" value="UniProtKB-KW"/>
</dbReference>
<proteinExistence type="predicted"/>
<dbReference type="EMBL" id="NIHW01000028">
    <property type="protein sequence ID" value="PLT84920.1"/>
    <property type="molecule type" value="Genomic_DNA"/>
</dbReference>
<name>A0A2N5PYG1_MEDGN</name>
<keyword evidence="1" id="KW-0808">Transferase</keyword>
<evidence type="ECO:0000313" key="1">
    <source>
        <dbReference type="EMBL" id="PLT84920.1"/>
    </source>
</evidence>
<sequence>MEELDLTAAESKATYVEIKQYVLDKTGLKVSQLYIAQVKRKHRLIERINYNLGEKESKVPQVPPEKERAIEDALRYFKMI</sequence>